<dbReference type="RefSeq" id="WP_159086055.1">
    <property type="nucleotide sequence ID" value="NZ_CP020918.1"/>
</dbReference>
<evidence type="ECO:0000313" key="2">
    <source>
        <dbReference type="EMBL" id="AWG22891.1"/>
    </source>
</evidence>
<evidence type="ECO:0000313" key="3">
    <source>
        <dbReference type="Proteomes" id="UP000244527"/>
    </source>
</evidence>
<reference evidence="2 3" key="1">
    <citation type="submission" date="2017-04" db="EMBL/GenBank/DDBJ databases">
        <title>Compelte genome sequence of WV33.</title>
        <authorList>
            <person name="Lee P.C."/>
        </authorList>
    </citation>
    <scope>NUCLEOTIDE SEQUENCE [LARGE SCALE GENOMIC DNA]</scope>
    <source>
        <strain evidence="2 3">WV33</strain>
    </source>
</reference>
<dbReference type="EMBL" id="CP020918">
    <property type="protein sequence ID" value="AWG22891.1"/>
    <property type="molecule type" value="Genomic_DNA"/>
</dbReference>
<proteinExistence type="predicted"/>
<dbReference type="KEGG" id="ffa:FFWV33_15840"/>
<dbReference type="OrthoDB" id="1367702at2"/>
<keyword evidence="3" id="KW-1185">Reference proteome</keyword>
<gene>
    <name evidence="2" type="ORF">FFWV33_15840</name>
</gene>
<sequence>MNVNELIDFNINRINNGEDVRELELKGLDKKTLSNSMCSTLFKKLRSESLIDTDQNDRIYLLSRAYEIINYGGWNKYIKKSEKEKIELIHKNDAKEKLEIDNLKLQKEAFEYQKSIRIKEDQIRNLTSDNLRLGNWDIRFRWYIALISFIIGFIIKYFIDN</sequence>
<organism evidence="2 3">
    <name type="scientific">Flavobacterium faecale</name>
    <dbReference type="NCBI Taxonomy" id="1355330"/>
    <lineage>
        <taxon>Bacteria</taxon>
        <taxon>Pseudomonadati</taxon>
        <taxon>Bacteroidota</taxon>
        <taxon>Flavobacteriia</taxon>
        <taxon>Flavobacteriales</taxon>
        <taxon>Flavobacteriaceae</taxon>
        <taxon>Flavobacterium</taxon>
    </lineage>
</organism>
<evidence type="ECO:0000256" key="1">
    <source>
        <dbReference type="SAM" id="Phobius"/>
    </source>
</evidence>
<keyword evidence="1" id="KW-0812">Transmembrane</keyword>
<dbReference type="Proteomes" id="UP000244527">
    <property type="component" value="Chromosome"/>
</dbReference>
<accession>A0A2S1LGW2</accession>
<keyword evidence="1" id="KW-1133">Transmembrane helix</keyword>
<keyword evidence="1" id="KW-0472">Membrane</keyword>
<protein>
    <submittedName>
        <fullName evidence="2">Uncharacterized protein</fullName>
    </submittedName>
</protein>
<feature type="transmembrane region" description="Helical" evidence="1">
    <location>
        <begin position="140"/>
        <end position="159"/>
    </location>
</feature>
<dbReference type="AlphaFoldDB" id="A0A2S1LGW2"/>
<name>A0A2S1LGW2_9FLAO</name>